<reference evidence="2 3" key="1">
    <citation type="submission" date="2019-03" db="EMBL/GenBank/DDBJ databases">
        <title>Draft genome sequences of novel Actinobacteria.</title>
        <authorList>
            <person name="Sahin N."/>
            <person name="Ay H."/>
            <person name="Saygin H."/>
        </authorList>
    </citation>
    <scope>NUCLEOTIDE SEQUENCE [LARGE SCALE GENOMIC DNA]</scope>
    <source>
        <strain evidence="2 3">DSM 45347</strain>
    </source>
</reference>
<accession>A0A4V6PA61</accession>
<dbReference type="EMBL" id="SMJW01000023">
    <property type="protein sequence ID" value="TDC18106.1"/>
    <property type="molecule type" value="Genomic_DNA"/>
</dbReference>
<dbReference type="Proteomes" id="UP000295431">
    <property type="component" value="Unassembled WGS sequence"/>
</dbReference>
<keyword evidence="3" id="KW-1185">Reference proteome</keyword>
<protein>
    <submittedName>
        <fullName evidence="2">DinB family protein</fullName>
    </submittedName>
</protein>
<dbReference type="SUPFAM" id="SSF109854">
    <property type="entry name" value="DinB/YfiT-like putative metalloenzymes"/>
    <property type="match status" value="1"/>
</dbReference>
<dbReference type="InterPro" id="IPR034660">
    <property type="entry name" value="DinB/YfiT-like"/>
</dbReference>
<evidence type="ECO:0000313" key="3">
    <source>
        <dbReference type="Proteomes" id="UP000295431"/>
    </source>
</evidence>
<dbReference type="AlphaFoldDB" id="A0A4V6PA61"/>
<sequence>MLDTAPLQDAYRELLDAAATVAGSDPGPVPPPGEWDADQILAHTVLINNATIAAVSSAATGTVTTYDNRLAQDAWTIDHVITLTGRGAELRDRVRHQADALCALAMSCSEAELNTPVPTLLLSKDQVLVDEFLPLRDLVTGLAEAELPGHTRQLLALSASD</sequence>
<evidence type="ECO:0000259" key="1">
    <source>
        <dbReference type="Pfam" id="PF12867"/>
    </source>
</evidence>
<dbReference type="InterPro" id="IPR024775">
    <property type="entry name" value="DinB-like"/>
</dbReference>
<feature type="domain" description="DinB-like" evidence="1">
    <location>
        <begin position="8"/>
        <end position="118"/>
    </location>
</feature>
<comment type="caution">
    <text evidence="2">The sequence shown here is derived from an EMBL/GenBank/DDBJ whole genome shotgun (WGS) entry which is preliminary data.</text>
</comment>
<gene>
    <name evidence="2" type="ORF">E1284_07245</name>
</gene>
<dbReference type="OrthoDB" id="3696649at2"/>
<dbReference type="Gene3D" id="1.20.120.450">
    <property type="entry name" value="dinb family like domain"/>
    <property type="match status" value="1"/>
</dbReference>
<evidence type="ECO:0000313" key="2">
    <source>
        <dbReference type="EMBL" id="TDC18106.1"/>
    </source>
</evidence>
<dbReference type="RefSeq" id="WP_131938214.1">
    <property type="nucleotide sequence ID" value="NZ_BAAAMX010000005.1"/>
</dbReference>
<proteinExistence type="predicted"/>
<dbReference type="Pfam" id="PF12867">
    <property type="entry name" value="DinB_2"/>
    <property type="match status" value="1"/>
</dbReference>
<name>A0A4V6PA61_9ACTN</name>
<organism evidence="2 3">
    <name type="scientific">Actinomadura bangladeshensis</name>
    <dbReference type="NCBI Taxonomy" id="453573"/>
    <lineage>
        <taxon>Bacteria</taxon>
        <taxon>Bacillati</taxon>
        <taxon>Actinomycetota</taxon>
        <taxon>Actinomycetes</taxon>
        <taxon>Streptosporangiales</taxon>
        <taxon>Thermomonosporaceae</taxon>
        <taxon>Actinomadura</taxon>
    </lineage>
</organism>